<name>A0A915P4I5_9BILA</name>
<accession>A0A915P4I5</accession>
<dbReference type="WBParaSite" id="scf7180000423907.g11807">
    <property type="protein sequence ID" value="scf7180000423907.g11807"/>
    <property type="gene ID" value="scf7180000423907.g11807"/>
</dbReference>
<proteinExistence type="predicted"/>
<keyword evidence="1" id="KW-1185">Reference proteome</keyword>
<sequence>LTNIISTLYNNHWTSSSNPSISPFISSFLNEKWPLPGGDSCDFECLLPPPPQKEEKTEEIDDSLNPEERIEQQQLDKTLKNKKLVDVETVGIERDQLSILTDLTLPISSPSTSTQQHIFPHGEGITRCLCCKTTPTTSTNASNLTNFEKQHWR</sequence>
<dbReference type="AlphaFoldDB" id="A0A915P4I5"/>
<evidence type="ECO:0000313" key="1">
    <source>
        <dbReference type="Proteomes" id="UP000887560"/>
    </source>
</evidence>
<organism evidence="1 2">
    <name type="scientific">Meloidogyne floridensis</name>
    <dbReference type="NCBI Taxonomy" id="298350"/>
    <lineage>
        <taxon>Eukaryota</taxon>
        <taxon>Metazoa</taxon>
        <taxon>Ecdysozoa</taxon>
        <taxon>Nematoda</taxon>
        <taxon>Chromadorea</taxon>
        <taxon>Rhabditida</taxon>
        <taxon>Tylenchina</taxon>
        <taxon>Tylenchomorpha</taxon>
        <taxon>Tylenchoidea</taxon>
        <taxon>Meloidogynidae</taxon>
        <taxon>Meloidogyninae</taxon>
        <taxon>Meloidogyne</taxon>
    </lineage>
</organism>
<dbReference type="Proteomes" id="UP000887560">
    <property type="component" value="Unplaced"/>
</dbReference>
<evidence type="ECO:0000313" key="2">
    <source>
        <dbReference type="WBParaSite" id="scf7180000423907.g11807"/>
    </source>
</evidence>
<reference evidence="2" key="1">
    <citation type="submission" date="2022-11" db="UniProtKB">
        <authorList>
            <consortium name="WormBaseParasite"/>
        </authorList>
    </citation>
    <scope>IDENTIFICATION</scope>
</reference>
<protein>
    <submittedName>
        <fullName evidence="2">Uncharacterized protein</fullName>
    </submittedName>
</protein>